<evidence type="ECO:0000313" key="3">
    <source>
        <dbReference type="Proteomes" id="UP001445076"/>
    </source>
</evidence>
<dbReference type="Proteomes" id="UP001445076">
    <property type="component" value="Unassembled WGS sequence"/>
</dbReference>
<sequence>VNHRIDEGKKVSGALRYMWSQKTLSMETKKGMYVSIVVPTLLYGCEAWVVNAAARRRLEAVEMSCLRAMCGVNIMQKIRSVEIRRRCGVNKSISQRAEEGLLRWFGHLERMDQSRMTWKAYKSIGEGKRGRGRPRKGWKEGVKEVLWARGKC</sequence>
<feature type="non-terminal residue" evidence="2">
    <location>
        <position position="1"/>
    </location>
</feature>
<reference evidence="2 3" key="1">
    <citation type="journal article" date="2024" name="BMC Genomics">
        <title>Genome assembly of redclaw crayfish (Cherax quadricarinatus) provides insights into its immune adaptation and hypoxia tolerance.</title>
        <authorList>
            <person name="Liu Z."/>
            <person name="Zheng J."/>
            <person name="Li H."/>
            <person name="Fang K."/>
            <person name="Wang S."/>
            <person name="He J."/>
            <person name="Zhou D."/>
            <person name="Weng S."/>
            <person name="Chi M."/>
            <person name="Gu Z."/>
            <person name="He J."/>
            <person name="Li F."/>
            <person name="Wang M."/>
        </authorList>
    </citation>
    <scope>NUCLEOTIDE SEQUENCE [LARGE SCALE GENOMIC DNA]</scope>
    <source>
        <strain evidence="2">ZL_2023a</strain>
    </source>
</reference>
<dbReference type="AlphaFoldDB" id="A0AAW0WZ38"/>
<comment type="caution">
    <text evidence="2">The sequence shown here is derived from an EMBL/GenBank/DDBJ whole genome shotgun (WGS) entry which is preliminary data.</text>
</comment>
<keyword evidence="3" id="KW-1185">Reference proteome</keyword>
<keyword evidence="1" id="KW-1133">Transmembrane helix</keyword>
<dbReference type="PANTHER" id="PTHR47027:SF30">
    <property type="entry name" value="THAP-TYPE DOMAIN-CONTAINING PROTEIN"/>
    <property type="match status" value="1"/>
</dbReference>
<proteinExistence type="predicted"/>
<keyword evidence="1" id="KW-0472">Membrane</keyword>
<accession>A0AAW0WZ38</accession>
<name>A0AAW0WZ38_CHEQU</name>
<feature type="transmembrane region" description="Helical" evidence="1">
    <location>
        <begin position="32"/>
        <end position="54"/>
    </location>
</feature>
<evidence type="ECO:0000313" key="2">
    <source>
        <dbReference type="EMBL" id="KAK8732691.1"/>
    </source>
</evidence>
<gene>
    <name evidence="2" type="ORF">OTU49_006880</name>
</gene>
<keyword evidence="1" id="KW-0812">Transmembrane</keyword>
<evidence type="ECO:0000256" key="1">
    <source>
        <dbReference type="SAM" id="Phobius"/>
    </source>
</evidence>
<dbReference type="EMBL" id="JARKIK010000056">
    <property type="protein sequence ID" value="KAK8732691.1"/>
    <property type="molecule type" value="Genomic_DNA"/>
</dbReference>
<dbReference type="PANTHER" id="PTHR47027">
    <property type="entry name" value="REVERSE TRANSCRIPTASE DOMAIN-CONTAINING PROTEIN"/>
    <property type="match status" value="1"/>
</dbReference>
<feature type="non-terminal residue" evidence="2">
    <location>
        <position position="152"/>
    </location>
</feature>
<organism evidence="2 3">
    <name type="scientific">Cherax quadricarinatus</name>
    <name type="common">Australian red claw crayfish</name>
    <dbReference type="NCBI Taxonomy" id="27406"/>
    <lineage>
        <taxon>Eukaryota</taxon>
        <taxon>Metazoa</taxon>
        <taxon>Ecdysozoa</taxon>
        <taxon>Arthropoda</taxon>
        <taxon>Crustacea</taxon>
        <taxon>Multicrustacea</taxon>
        <taxon>Malacostraca</taxon>
        <taxon>Eumalacostraca</taxon>
        <taxon>Eucarida</taxon>
        <taxon>Decapoda</taxon>
        <taxon>Pleocyemata</taxon>
        <taxon>Astacidea</taxon>
        <taxon>Parastacoidea</taxon>
        <taxon>Parastacidae</taxon>
        <taxon>Cherax</taxon>
    </lineage>
</organism>
<protein>
    <recommendedName>
        <fullName evidence="4">Endonuclease-reverse transcriptase</fullName>
    </recommendedName>
</protein>
<evidence type="ECO:0008006" key="4">
    <source>
        <dbReference type="Google" id="ProtNLM"/>
    </source>
</evidence>